<keyword evidence="2" id="KW-0449">Lipoprotein</keyword>
<keyword evidence="3" id="KW-1185">Reference proteome</keyword>
<feature type="region of interest" description="Disordered" evidence="1">
    <location>
        <begin position="161"/>
        <end position="200"/>
    </location>
</feature>
<feature type="compositionally biased region" description="Polar residues" evidence="1">
    <location>
        <begin position="164"/>
        <end position="177"/>
    </location>
</feature>
<evidence type="ECO:0000313" key="2">
    <source>
        <dbReference type="EMBL" id="MDQ0231313.1"/>
    </source>
</evidence>
<comment type="caution">
    <text evidence="2">The sequence shown here is derived from an EMBL/GenBank/DDBJ whole genome shotgun (WGS) entry which is preliminary data.</text>
</comment>
<reference evidence="2 3" key="1">
    <citation type="submission" date="2023-07" db="EMBL/GenBank/DDBJ databases">
        <title>Genomic Encyclopedia of Type Strains, Phase IV (KMG-IV): sequencing the most valuable type-strain genomes for metagenomic binning, comparative biology and taxonomic classification.</title>
        <authorList>
            <person name="Goeker M."/>
        </authorList>
    </citation>
    <scope>NUCLEOTIDE SEQUENCE [LARGE SCALE GENOMIC DNA]</scope>
    <source>
        <strain evidence="2 3">DSM 29005</strain>
    </source>
</reference>
<dbReference type="Pfam" id="PF09580">
    <property type="entry name" value="Spore_YhcN_YlaJ"/>
    <property type="match status" value="1"/>
</dbReference>
<evidence type="ECO:0000313" key="3">
    <source>
        <dbReference type="Proteomes" id="UP001234495"/>
    </source>
</evidence>
<sequence>MNKFMLTIVLSFLALTGCNVNEGAQNTDGENNSGTPIKVKNSIENNVDKKSGQQISEHLVSLASEIPEVNDATAVVLGDLAVVGIDVNSKLDRNKVESIKYTVSESLRHDPYGANAVVIADADTTARLREMGKEIENGRPIAGILDELAAIVGRVIPEIPNDALDNQQKQPTKSNNDQLKGKKQENLEKQQQEQSNHHKE</sequence>
<accession>A0ABT9ZGB0</accession>
<protein>
    <submittedName>
        <fullName evidence="2">YhcN/YlaJ family sporulation lipoprotein</fullName>
    </submittedName>
</protein>
<dbReference type="InterPro" id="IPR014247">
    <property type="entry name" value="Spore_lipoprot_YhcN/YlaJ"/>
</dbReference>
<dbReference type="RefSeq" id="WP_307342027.1">
    <property type="nucleotide sequence ID" value="NZ_JAUSUD010000011.1"/>
</dbReference>
<feature type="compositionally biased region" description="Basic and acidic residues" evidence="1">
    <location>
        <begin position="179"/>
        <end position="200"/>
    </location>
</feature>
<dbReference type="Proteomes" id="UP001234495">
    <property type="component" value="Unassembled WGS sequence"/>
</dbReference>
<proteinExistence type="predicted"/>
<dbReference type="EMBL" id="JAUSUD010000011">
    <property type="protein sequence ID" value="MDQ0231313.1"/>
    <property type="molecule type" value="Genomic_DNA"/>
</dbReference>
<name>A0ABT9ZGB0_9BACI</name>
<dbReference type="PROSITE" id="PS51257">
    <property type="entry name" value="PROKAR_LIPOPROTEIN"/>
    <property type="match status" value="1"/>
</dbReference>
<organism evidence="2 3">
    <name type="scientific">Metabacillus malikii</name>
    <dbReference type="NCBI Taxonomy" id="1504265"/>
    <lineage>
        <taxon>Bacteria</taxon>
        <taxon>Bacillati</taxon>
        <taxon>Bacillota</taxon>
        <taxon>Bacilli</taxon>
        <taxon>Bacillales</taxon>
        <taxon>Bacillaceae</taxon>
        <taxon>Metabacillus</taxon>
    </lineage>
</organism>
<dbReference type="InterPro" id="IPR019076">
    <property type="entry name" value="Spore_lipoprot_YhcN/YlaJ-like"/>
</dbReference>
<gene>
    <name evidence="2" type="ORF">J2S19_002596</name>
</gene>
<dbReference type="NCBIfam" id="TIGR02898">
    <property type="entry name" value="spore_YhcN_YlaJ"/>
    <property type="match status" value="1"/>
</dbReference>
<evidence type="ECO:0000256" key="1">
    <source>
        <dbReference type="SAM" id="MobiDB-lite"/>
    </source>
</evidence>